<keyword evidence="1" id="KW-0812">Transmembrane</keyword>
<evidence type="ECO:0000313" key="2">
    <source>
        <dbReference type="EMBL" id="HGW91142.1"/>
    </source>
</evidence>
<sequence length="159" mass="18017">MNKLTRGCLIAALYIVLTVLLHPISYYAFQIRVSEALTLLPFFYPEAIWGLFAGCLISNIFGGLGFYDIFFGSLITLFAALLTYLLSKTKKLFLAPIPPIILNSFGVSAYLYFLIEPPPIPLKIHPYFLFVISIFIGETIATFFIGLPLLYFLKKRFKL</sequence>
<feature type="transmembrane region" description="Helical" evidence="1">
    <location>
        <begin position="93"/>
        <end position="115"/>
    </location>
</feature>
<feature type="transmembrane region" description="Helical" evidence="1">
    <location>
        <begin position="7"/>
        <end position="28"/>
    </location>
</feature>
<dbReference type="PANTHER" id="PTHR40044">
    <property type="entry name" value="INTEGRAL MEMBRANE PROTEIN-RELATED"/>
    <property type="match status" value="1"/>
</dbReference>
<reference evidence="2" key="1">
    <citation type="journal article" date="2020" name="mSystems">
        <title>Genome- and Community-Level Interaction Insights into Carbon Utilization and Element Cycling Functions of Hydrothermarchaeota in Hydrothermal Sediment.</title>
        <authorList>
            <person name="Zhou Z."/>
            <person name="Liu Y."/>
            <person name="Xu W."/>
            <person name="Pan J."/>
            <person name="Luo Z.H."/>
            <person name="Li M."/>
        </authorList>
    </citation>
    <scope>NUCLEOTIDE SEQUENCE [LARGE SCALE GENOMIC DNA]</scope>
    <source>
        <strain evidence="2">SpSt-780</strain>
    </source>
</reference>
<gene>
    <name evidence="2" type="ORF">ENV67_01195</name>
</gene>
<proteinExistence type="predicted"/>
<dbReference type="PIRSF" id="PIRSF031501">
    <property type="entry name" value="QueT"/>
    <property type="match status" value="1"/>
</dbReference>
<organism evidence="2">
    <name type="scientific">candidate division WOR-3 bacterium</name>
    <dbReference type="NCBI Taxonomy" id="2052148"/>
    <lineage>
        <taxon>Bacteria</taxon>
        <taxon>Bacteria division WOR-3</taxon>
    </lineage>
</organism>
<dbReference type="PANTHER" id="PTHR40044:SF1">
    <property type="entry name" value="INTEGRAL MEMBRANE PROTEIN"/>
    <property type="match status" value="1"/>
</dbReference>
<feature type="transmembrane region" description="Helical" evidence="1">
    <location>
        <begin position="48"/>
        <end position="81"/>
    </location>
</feature>
<dbReference type="Pfam" id="PF06177">
    <property type="entry name" value="QueT"/>
    <property type="match status" value="1"/>
</dbReference>
<name>A0A7C4Y4H1_UNCW3</name>
<feature type="transmembrane region" description="Helical" evidence="1">
    <location>
        <begin position="127"/>
        <end position="153"/>
    </location>
</feature>
<protein>
    <submittedName>
        <fullName evidence="2">QueT transporter family protein</fullName>
    </submittedName>
</protein>
<keyword evidence="1" id="KW-0472">Membrane</keyword>
<keyword evidence="1" id="KW-1133">Transmembrane helix</keyword>
<evidence type="ECO:0000256" key="1">
    <source>
        <dbReference type="SAM" id="Phobius"/>
    </source>
</evidence>
<dbReference type="EMBL" id="DTHG01000014">
    <property type="protein sequence ID" value="HGW91142.1"/>
    <property type="molecule type" value="Genomic_DNA"/>
</dbReference>
<dbReference type="InterPro" id="IPR010387">
    <property type="entry name" value="QueT"/>
</dbReference>
<comment type="caution">
    <text evidence="2">The sequence shown here is derived from an EMBL/GenBank/DDBJ whole genome shotgun (WGS) entry which is preliminary data.</text>
</comment>
<accession>A0A7C4Y4H1</accession>
<dbReference type="AlphaFoldDB" id="A0A7C4Y4H1"/>